<proteinExistence type="inferred from homology"/>
<dbReference type="InterPro" id="IPR004654">
    <property type="entry name" value="ROK_glcA"/>
</dbReference>
<evidence type="ECO:0000256" key="8">
    <source>
        <dbReference type="ARBA" id="ARBA00032386"/>
    </source>
</evidence>
<evidence type="ECO:0000313" key="9">
    <source>
        <dbReference type="EMBL" id="SEG73835.1"/>
    </source>
</evidence>
<evidence type="ECO:0000256" key="7">
    <source>
        <dbReference type="ARBA" id="ARBA00022840"/>
    </source>
</evidence>
<evidence type="ECO:0000256" key="2">
    <source>
        <dbReference type="ARBA" id="ARBA00012323"/>
    </source>
</evidence>
<dbReference type="SUPFAM" id="SSF53067">
    <property type="entry name" value="Actin-like ATPase domain"/>
    <property type="match status" value="1"/>
</dbReference>
<gene>
    <name evidence="9" type="ORF">SAMN04489712_110160</name>
</gene>
<evidence type="ECO:0000256" key="1">
    <source>
        <dbReference type="ARBA" id="ARBA00006479"/>
    </source>
</evidence>
<dbReference type="EC" id="2.7.1.2" evidence="2"/>
<reference evidence="10" key="1">
    <citation type="submission" date="2016-10" db="EMBL/GenBank/DDBJ databases">
        <authorList>
            <person name="Varghese N."/>
            <person name="Submissions S."/>
        </authorList>
    </citation>
    <scope>NUCLEOTIDE SEQUENCE [LARGE SCALE GENOMIC DNA]</scope>
    <source>
        <strain evidence="10">DSM 43163</strain>
    </source>
</reference>
<keyword evidence="10" id="KW-1185">Reference proteome</keyword>
<evidence type="ECO:0000256" key="3">
    <source>
        <dbReference type="ARBA" id="ARBA00014701"/>
    </source>
</evidence>
<dbReference type="AlphaFoldDB" id="A0A1H6CMJ1"/>
<organism evidence="9 10">
    <name type="scientific">Thermomonospora echinospora</name>
    <dbReference type="NCBI Taxonomy" id="1992"/>
    <lineage>
        <taxon>Bacteria</taxon>
        <taxon>Bacillati</taxon>
        <taxon>Actinomycetota</taxon>
        <taxon>Actinomycetes</taxon>
        <taxon>Streptosporangiales</taxon>
        <taxon>Thermomonosporaceae</taxon>
        <taxon>Thermomonospora</taxon>
    </lineage>
</organism>
<accession>A0A1H6CMJ1</accession>
<keyword evidence="7" id="KW-0067">ATP-binding</keyword>
<protein>
    <recommendedName>
        <fullName evidence="3">Glucokinase</fullName>
        <ecNumber evidence="2">2.7.1.2</ecNumber>
    </recommendedName>
    <alternativeName>
        <fullName evidence="8">Glucose kinase</fullName>
    </alternativeName>
</protein>
<evidence type="ECO:0000256" key="5">
    <source>
        <dbReference type="ARBA" id="ARBA00022741"/>
    </source>
</evidence>
<keyword evidence="4" id="KW-0808">Transferase</keyword>
<keyword evidence="6 9" id="KW-0418">Kinase</keyword>
<dbReference type="InterPro" id="IPR049874">
    <property type="entry name" value="ROK_cs"/>
</dbReference>
<dbReference type="EMBL" id="FNVO01000010">
    <property type="protein sequence ID" value="SEG73835.1"/>
    <property type="molecule type" value="Genomic_DNA"/>
</dbReference>
<dbReference type="OrthoDB" id="9810372at2"/>
<dbReference type="Gene3D" id="3.30.420.40">
    <property type="match status" value="2"/>
</dbReference>
<comment type="similarity">
    <text evidence="1">Belongs to the ROK (NagC/XylR) family.</text>
</comment>
<dbReference type="PROSITE" id="PS01125">
    <property type="entry name" value="ROK"/>
    <property type="match status" value="1"/>
</dbReference>
<evidence type="ECO:0000256" key="6">
    <source>
        <dbReference type="ARBA" id="ARBA00022777"/>
    </source>
</evidence>
<dbReference type="RefSeq" id="WP_103939870.1">
    <property type="nucleotide sequence ID" value="NZ_FNVO01000010.1"/>
</dbReference>
<dbReference type="InterPro" id="IPR043129">
    <property type="entry name" value="ATPase_NBD"/>
</dbReference>
<dbReference type="PANTHER" id="PTHR18964">
    <property type="entry name" value="ROK (REPRESSOR, ORF, KINASE) FAMILY"/>
    <property type="match status" value="1"/>
</dbReference>
<dbReference type="NCBIfam" id="TIGR00744">
    <property type="entry name" value="ROK_glcA_fam"/>
    <property type="match status" value="1"/>
</dbReference>
<dbReference type="GO" id="GO:0004340">
    <property type="term" value="F:glucokinase activity"/>
    <property type="evidence" value="ECO:0007669"/>
    <property type="project" value="UniProtKB-EC"/>
</dbReference>
<dbReference type="GO" id="GO:0006096">
    <property type="term" value="P:glycolytic process"/>
    <property type="evidence" value="ECO:0007669"/>
    <property type="project" value="InterPro"/>
</dbReference>
<dbReference type="GO" id="GO:0005524">
    <property type="term" value="F:ATP binding"/>
    <property type="evidence" value="ECO:0007669"/>
    <property type="project" value="UniProtKB-KW"/>
</dbReference>
<dbReference type="InterPro" id="IPR000600">
    <property type="entry name" value="ROK"/>
</dbReference>
<dbReference type="Proteomes" id="UP000236723">
    <property type="component" value="Unassembled WGS sequence"/>
</dbReference>
<sequence>MTLPTPAPAPATSASPSARLGIGLDVGGTKIAGGVVTENGEIVHRLRVSTPPGADADTTVEVLRDLVDRLRDRHPEVAAVGAGAPGMVRWPEGHIEYAPNNAYRGLALRRRLAEATGLPTVVDNDANAAAWAETCFGKGKGRDNVIVLTVGTGIGGGLVLGGALYRGQTGLGGEVGHIIVNPVDGHECGCGAVGCLEAEASGTALRRMGRQAAEREPDGPIATLAAGTELTGEIVHQAARQGDPTAVDLFDRLGTWLGVGIASLVNVFEPELVIIGGGLVQTGDLLLGPARTAYGRYAFARDLRPLPPITTAALGNEAGIVGTAALALAAAHDAGHDAGLERP</sequence>
<evidence type="ECO:0000256" key="4">
    <source>
        <dbReference type="ARBA" id="ARBA00022679"/>
    </source>
</evidence>
<keyword evidence="5" id="KW-0547">Nucleotide-binding</keyword>
<dbReference type="PANTHER" id="PTHR18964:SF173">
    <property type="entry name" value="GLUCOKINASE"/>
    <property type="match status" value="1"/>
</dbReference>
<dbReference type="Pfam" id="PF00480">
    <property type="entry name" value="ROK"/>
    <property type="match status" value="1"/>
</dbReference>
<evidence type="ECO:0000313" key="10">
    <source>
        <dbReference type="Proteomes" id="UP000236723"/>
    </source>
</evidence>
<dbReference type="GO" id="GO:0005737">
    <property type="term" value="C:cytoplasm"/>
    <property type="evidence" value="ECO:0007669"/>
    <property type="project" value="InterPro"/>
</dbReference>
<name>A0A1H6CMJ1_9ACTN</name>